<reference evidence="2 3" key="1">
    <citation type="submission" date="2014-04" db="EMBL/GenBank/DDBJ databases">
        <authorList>
            <consortium name="DOE Joint Genome Institute"/>
            <person name="Kuo A."/>
            <person name="Kohler A."/>
            <person name="Jargeat P."/>
            <person name="Nagy L.G."/>
            <person name="Floudas D."/>
            <person name="Copeland A."/>
            <person name="Barry K.W."/>
            <person name="Cichocki N."/>
            <person name="Veneault-Fourrey C."/>
            <person name="LaButti K."/>
            <person name="Lindquist E.A."/>
            <person name="Lipzen A."/>
            <person name="Lundell T."/>
            <person name="Morin E."/>
            <person name="Murat C."/>
            <person name="Sun H."/>
            <person name="Tunlid A."/>
            <person name="Henrissat B."/>
            <person name="Grigoriev I.V."/>
            <person name="Hibbett D.S."/>
            <person name="Martin F."/>
            <person name="Nordberg H.P."/>
            <person name="Cantor M.N."/>
            <person name="Hua S.X."/>
        </authorList>
    </citation>
    <scope>NUCLEOTIDE SEQUENCE [LARGE SCALE GENOMIC DNA]</scope>
    <source>
        <strain evidence="2 3">Ve08.2h10</strain>
    </source>
</reference>
<feature type="non-terminal residue" evidence="2">
    <location>
        <position position="1"/>
    </location>
</feature>
<sequence length="197" mass="21228">YPPIPQLVTPAQPKPRKKNDSRETGYRAHPGGLVTPSAPRTVGNWVIRPLSQCPSTKIVVPSRPKQHGACYHLTPRTPATCQNISKPILPSEPKTSNDRFDSLQSAPGPSNALLAPNISSTSGEIAMDITDADVIPSQINLSTPKPDFQQGSRKQHPPDVLVLQSLSSQAMYQVIFGTLDPHSGCAAHIHSPSHLVF</sequence>
<dbReference type="HOGENOM" id="CLU_083682_1_0_1"/>
<dbReference type="Proteomes" id="UP000054538">
    <property type="component" value="Unassembled WGS sequence"/>
</dbReference>
<reference evidence="3" key="2">
    <citation type="submission" date="2015-01" db="EMBL/GenBank/DDBJ databases">
        <title>Evolutionary Origins and Diversification of the Mycorrhizal Mutualists.</title>
        <authorList>
            <consortium name="DOE Joint Genome Institute"/>
            <consortium name="Mycorrhizal Genomics Consortium"/>
            <person name="Kohler A."/>
            <person name="Kuo A."/>
            <person name="Nagy L.G."/>
            <person name="Floudas D."/>
            <person name="Copeland A."/>
            <person name="Barry K.W."/>
            <person name="Cichocki N."/>
            <person name="Veneault-Fourrey C."/>
            <person name="LaButti K."/>
            <person name="Lindquist E.A."/>
            <person name="Lipzen A."/>
            <person name="Lundell T."/>
            <person name="Morin E."/>
            <person name="Murat C."/>
            <person name="Riley R."/>
            <person name="Ohm R."/>
            <person name="Sun H."/>
            <person name="Tunlid A."/>
            <person name="Henrissat B."/>
            <person name="Grigoriev I.V."/>
            <person name="Hibbett D.S."/>
            <person name="Martin F."/>
        </authorList>
    </citation>
    <scope>NUCLEOTIDE SEQUENCE [LARGE SCALE GENOMIC DNA]</scope>
    <source>
        <strain evidence="3">Ve08.2h10</strain>
    </source>
</reference>
<dbReference type="InParanoid" id="A0A0D0DSB9"/>
<dbReference type="EMBL" id="KN824993">
    <property type="protein sequence ID" value="KIK96308.1"/>
    <property type="molecule type" value="Genomic_DNA"/>
</dbReference>
<evidence type="ECO:0000313" key="2">
    <source>
        <dbReference type="EMBL" id="KIK96308.1"/>
    </source>
</evidence>
<evidence type="ECO:0000256" key="1">
    <source>
        <dbReference type="SAM" id="MobiDB-lite"/>
    </source>
</evidence>
<keyword evidence="3" id="KW-1185">Reference proteome</keyword>
<dbReference type="AlphaFoldDB" id="A0A0D0DSB9"/>
<organism evidence="2 3">
    <name type="scientific">Paxillus rubicundulus Ve08.2h10</name>
    <dbReference type="NCBI Taxonomy" id="930991"/>
    <lineage>
        <taxon>Eukaryota</taxon>
        <taxon>Fungi</taxon>
        <taxon>Dikarya</taxon>
        <taxon>Basidiomycota</taxon>
        <taxon>Agaricomycotina</taxon>
        <taxon>Agaricomycetes</taxon>
        <taxon>Agaricomycetidae</taxon>
        <taxon>Boletales</taxon>
        <taxon>Paxilineae</taxon>
        <taxon>Paxillaceae</taxon>
        <taxon>Paxillus</taxon>
    </lineage>
</organism>
<name>A0A0D0DSB9_9AGAM</name>
<feature type="region of interest" description="Disordered" evidence="1">
    <location>
        <begin position="1"/>
        <end position="40"/>
    </location>
</feature>
<gene>
    <name evidence="2" type="ORF">PAXRUDRAFT_138725</name>
</gene>
<accession>A0A0D0DSB9</accession>
<protein>
    <submittedName>
        <fullName evidence="2">Uncharacterized protein</fullName>
    </submittedName>
</protein>
<feature type="region of interest" description="Disordered" evidence="1">
    <location>
        <begin position="81"/>
        <end position="115"/>
    </location>
</feature>
<evidence type="ECO:0000313" key="3">
    <source>
        <dbReference type="Proteomes" id="UP000054538"/>
    </source>
</evidence>
<proteinExistence type="predicted"/>